<dbReference type="EMBL" id="KZ613476">
    <property type="protein sequence ID" value="PMD22834.1"/>
    <property type="molecule type" value="Genomic_DNA"/>
</dbReference>
<organism evidence="2 3">
    <name type="scientific">Hyaloscypha hepaticicola</name>
    <dbReference type="NCBI Taxonomy" id="2082293"/>
    <lineage>
        <taxon>Eukaryota</taxon>
        <taxon>Fungi</taxon>
        <taxon>Dikarya</taxon>
        <taxon>Ascomycota</taxon>
        <taxon>Pezizomycotina</taxon>
        <taxon>Leotiomycetes</taxon>
        <taxon>Helotiales</taxon>
        <taxon>Hyaloscyphaceae</taxon>
        <taxon>Hyaloscypha</taxon>
    </lineage>
</organism>
<evidence type="ECO:0000313" key="3">
    <source>
        <dbReference type="Proteomes" id="UP000235672"/>
    </source>
</evidence>
<feature type="compositionally biased region" description="Basic and acidic residues" evidence="1">
    <location>
        <begin position="251"/>
        <end position="269"/>
    </location>
</feature>
<gene>
    <name evidence="2" type="ORF">NA56DRAFT_644441</name>
</gene>
<protein>
    <submittedName>
        <fullName evidence="2">Uncharacterized protein</fullName>
    </submittedName>
</protein>
<sequence length="269" mass="31357">MKGFCASTLVYGWRQAVDILHKVDESVVFMDQPEENEVDILQRWFRDCFGEGKSEESERRREENHRWAILLFRKGVPAPGLRRGRIGVLECSLGNGKQSIWAERVKEANEPITEREYDEVEAMWNVLGYRMQTTGDEGLDRQILGFHRQRMEDVLGFAALRTREHFQEKGIWCAEFGADDFFVLWQQRFGIGEEAFSRETWARIEELVKRKLAEKKQIEEIPGGITERKLTSVKEMFGAGQEGEQAMIGPEEMRDMAEESVERVKMRET</sequence>
<dbReference type="Proteomes" id="UP000235672">
    <property type="component" value="Unassembled WGS sequence"/>
</dbReference>
<reference evidence="2 3" key="1">
    <citation type="submission" date="2016-05" db="EMBL/GenBank/DDBJ databases">
        <title>A degradative enzymes factory behind the ericoid mycorrhizal symbiosis.</title>
        <authorList>
            <consortium name="DOE Joint Genome Institute"/>
            <person name="Martino E."/>
            <person name="Morin E."/>
            <person name="Grelet G."/>
            <person name="Kuo A."/>
            <person name="Kohler A."/>
            <person name="Daghino S."/>
            <person name="Barry K."/>
            <person name="Choi C."/>
            <person name="Cichocki N."/>
            <person name="Clum A."/>
            <person name="Copeland A."/>
            <person name="Hainaut M."/>
            <person name="Haridas S."/>
            <person name="Labutti K."/>
            <person name="Lindquist E."/>
            <person name="Lipzen A."/>
            <person name="Khouja H.-R."/>
            <person name="Murat C."/>
            <person name="Ohm R."/>
            <person name="Olson A."/>
            <person name="Spatafora J."/>
            <person name="Veneault-Fourrey C."/>
            <person name="Henrissat B."/>
            <person name="Grigoriev I."/>
            <person name="Martin F."/>
            <person name="Perotto S."/>
        </authorList>
    </citation>
    <scope>NUCLEOTIDE SEQUENCE [LARGE SCALE GENOMIC DNA]</scope>
    <source>
        <strain evidence="2 3">UAMH 7357</strain>
    </source>
</reference>
<feature type="region of interest" description="Disordered" evidence="1">
    <location>
        <begin position="241"/>
        <end position="269"/>
    </location>
</feature>
<name>A0A2J6Q9A7_9HELO</name>
<proteinExistence type="predicted"/>
<accession>A0A2J6Q9A7</accession>
<keyword evidence="3" id="KW-1185">Reference proteome</keyword>
<evidence type="ECO:0000313" key="2">
    <source>
        <dbReference type="EMBL" id="PMD22834.1"/>
    </source>
</evidence>
<evidence type="ECO:0000256" key="1">
    <source>
        <dbReference type="SAM" id="MobiDB-lite"/>
    </source>
</evidence>
<dbReference type="AlphaFoldDB" id="A0A2J6Q9A7"/>